<reference evidence="2 3" key="1">
    <citation type="submission" date="2017-02" db="EMBL/GenBank/DDBJ databases">
        <title>Prevalence of linear plasmids in Propionibacterium acnes isolates obtained from cancerous prostatic tissue.</title>
        <authorList>
            <person name="Davidsson S."/>
            <person name="Bruggemann H."/>
        </authorList>
    </citation>
    <scope>NUCLEOTIDE SEQUENCE [LARGE SCALE GENOMIC DNA]</scope>
    <source>
        <strain evidence="2 3">09-9</strain>
    </source>
</reference>
<accession>A0AA44ZFB4</accession>
<proteinExistence type="predicted"/>
<feature type="chain" id="PRO_5041376661" evidence="1">
    <location>
        <begin position="31"/>
        <end position="134"/>
    </location>
</feature>
<comment type="caution">
    <text evidence="2">The sequence shown here is derived from an EMBL/GenBank/DDBJ whole genome shotgun (WGS) entry which is preliminary data.</text>
</comment>
<evidence type="ECO:0000256" key="1">
    <source>
        <dbReference type="SAM" id="SignalP"/>
    </source>
</evidence>
<feature type="signal peptide" evidence="1">
    <location>
        <begin position="1"/>
        <end position="30"/>
    </location>
</feature>
<organism evidence="2 3">
    <name type="scientific">Cutibacterium acnes</name>
    <name type="common">Propionibacterium acnes</name>
    <dbReference type="NCBI Taxonomy" id="1747"/>
    <lineage>
        <taxon>Bacteria</taxon>
        <taxon>Bacillati</taxon>
        <taxon>Actinomycetota</taxon>
        <taxon>Actinomycetes</taxon>
        <taxon>Propionibacteriales</taxon>
        <taxon>Propionibacteriaceae</taxon>
        <taxon>Cutibacterium</taxon>
    </lineage>
</organism>
<sequence>MTLSERVGRVVTATAAGLVVAASVTVPAFAEGTINSHISNGRVGFETRSWWDDDSDGVSTSVSHYSKCNARSVSYELIHEYSWRPDAKLGTQALSCSRTGSRYWGRQVEGDYHVVIRGISGRASVSVNDFRIKY</sequence>
<dbReference type="AlphaFoldDB" id="A0AA44ZFB4"/>
<evidence type="ECO:0000313" key="3">
    <source>
        <dbReference type="Proteomes" id="UP000223982"/>
    </source>
</evidence>
<name>A0AA44ZFB4_CUTAC</name>
<keyword evidence="1" id="KW-0732">Signal</keyword>
<evidence type="ECO:0000313" key="2">
    <source>
        <dbReference type="EMBL" id="PHJ28073.1"/>
    </source>
</evidence>
<protein>
    <submittedName>
        <fullName evidence="2">Uncharacterized protein</fullName>
    </submittedName>
</protein>
<dbReference type="EMBL" id="LKVB01000002">
    <property type="protein sequence ID" value="PHJ28073.1"/>
    <property type="molecule type" value="Genomic_DNA"/>
</dbReference>
<dbReference type="Proteomes" id="UP000223982">
    <property type="component" value="Unassembled WGS sequence"/>
</dbReference>
<gene>
    <name evidence="2" type="ORF">APS60_00875</name>
</gene>